<evidence type="ECO:0000313" key="1">
    <source>
        <dbReference type="EMBL" id="GAI79277.1"/>
    </source>
</evidence>
<protein>
    <submittedName>
        <fullName evidence="1">Uncharacterized protein</fullName>
    </submittedName>
</protein>
<dbReference type="AlphaFoldDB" id="X1REX3"/>
<reference evidence="1" key="1">
    <citation type="journal article" date="2014" name="Front. Microbiol.">
        <title>High frequency of phylogenetically diverse reductive dehalogenase-homologous genes in deep subseafloor sedimentary metagenomes.</title>
        <authorList>
            <person name="Kawai M."/>
            <person name="Futagami T."/>
            <person name="Toyoda A."/>
            <person name="Takaki Y."/>
            <person name="Nishi S."/>
            <person name="Hori S."/>
            <person name="Arai W."/>
            <person name="Tsubouchi T."/>
            <person name="Morono Y."/>
            <person name="Uchiyama I."/>
            <person name="Ito T."/>
            <person name="Fujiyama A."/>
            <person name="Inagaki F."/>
            <person name="Takami H."/>
        </authorList>
    </citation>
    <scope>NUCLEOTIDE SEQUENCE</scope>
    <source>
        <strain evidence="1">Expedition CK06-06</strain>
    </source>
</reference>
<dbReference type="EMBL" id="BARW01013378">
    <property type="protein sequence ID" value="GAI79277.1"/>
    <property type="molecule type" value="Genomic_DNA"/>
</dbReference>
<gene>
    <name evidence="1" type="ORF">S12H4_24569</name>
</gene>
<sequence>MNKDKDNIINLSAGYTSHIAWSIYTRGISERDGEVANKRN</sequence>
<organism evidence="1">
    <name type="scientific">marine sediment metagenome</name>
    <dbReference type="NCBI Taxonomy" id="412755"/>
    <lineage>
        <taxon>unclassified sequences</taxon>
        <taxon>metagenomes</taxon>
        <taxon>ecological metagenomes</taxon>
    </lineage>
</organism>
<comment type="caution">
    <text evidence="1">The sequence shown here is derived from an EMBL/GenBank/DDBJ whole genome shotgun (WGS) entry which is preliminary data.</text>
</comment>
<proteinExistence type="predicted"/>
<accession>X1REX3</accession>
<name>X1REX3_9ZZZZ</name>